<dbReference type="InterPro" id="IPR050555">
    <property type="entry name" value="Bact_Solute-Bind_Prot2"/>
</dbReference>
<evidence type="ECO:0000256" key="3">
    <source>
        <dbReference type="SAM" id="MobiDB-lite"/>
    </source>
</evidence>
<dbReference type="PROSITE" id="PS51257">
    <property type="entry name" value="PROKAR_LIPOPROTEIN"/>
    <property type="match status" value="1"/>
</dbReference>
<feature type="signal peptide" evidence="4">
    <location>
        <begin position="1"/>
        <end position="19"/>
    </location>
</feature>
<dbReference type="SUPFAM" id="SSF53822">
    <property type="entry name" value="Periplasmic binding protein-like I"/>
    <property type="match status" value="1"/>
</dbReference>
<dbReference type="Pfam" id="PF13407">
    <property type="entry name" value="Peripla_BP_4"/>
    <property type="match status" value="1"/>
</dbReference>
<evidence type="ECO:0000256" key="1">
    <source>
        <dbReference type="ARBA" id="ARBA00004196"/>
    </source>
</evidence>
<evidence type="ECO:0000313" key="7">
    <source>
        <dbReference type="Proteomes" id="UP000198508"/>
    </source>
</evidence>
<keyword evidence="6" id="KW-0813">Transport</keyword>
<dbReference type="PANTHER" id="PTHR30036">
    <property type="entry name" value="D-XYLOSE-BINDING PERIPLASMIC PROTEIN"/>
    <property type="match status" value="1"/>
</dbReference>
<dbReference type="GO" id="GO:0030246">
    <property type="term" value="F:carbohydrate binding"/>
    <property type="evidence" value="ECO:0007669"/>
    <property type="project" value="TreeGrafter"/>
</dbReference>
<dbReference type="RefSeq" id="WP_092362119.1">
    <property type="nucleotide sequence ID" value="NZ_CABJCG010000014.1"/>
</dbReference>
<dbReference type="Gene3D" id="3.40.50.2300">
    <property type="match status" value="2"/>
</dbReference>
<reference evidence="7" key="1">
    <citation type="submission" date="2016-10" db="EMBL/GenBank/DDBJ databases">
        <authorList>
            <person name="Varghese N."/>
            <person name="Submissions S."/>
        </authorList>
    </citation>
    <scope>NUCLEOTIDE SEQUENCE [LARGE SCALE GENOMIC DNA]</scope>
    <source>
        <strain evidence="7">NLAE-zl-G277</strain>
    </source>
</reference>
<name>A0A1I0EE15_9FIRM</name>
<dbReference type="GO" id="GO:0030288">
    <property type="term" value="C:outer membrane-bounded periplasmic space"/>
    <property type="evidence" value="ECO:0007669"/>
    <property type="project" value="TreeGrafter"/>
</dbReference>
<dbReference type="InterPro" id="IPR028082">
    <property type="entry name" value="Peripla_BP_I"/>
</dbReference>
<dbReference type="CDD" id="cd19994">
    <property type="entry name" value="PBP1_ChvE"/>
    <property type="match status" value="1"/>
</dbReference>
<protein>
    <submittedName>
        <fullName evidence="6">Putative multiple sugar transport system substrate-binding protein</fullName>
    </submittedName>
</protein>
<dbReference type="EMBL" id="FOIM01000006">
    <property type="protein sequence ID" value="SET43570.1"/>
    <property type="molecule type" value="Genomic_DNA"/>
</dbReference>
<keyword evidence="6" id="KW-0762">Sugar transport</keyword>
<evidence type="ECO:0000259" key="5">
    <source>
        <dbReference type="Pfam" id="PF13407"/>
    </source>
</evidence>
<evidence type="ECO:0000313" key="6">
    <source>
        <dbReference type="EMBL" id="SET43570.1"/>
    </source>
</evidence>
<feature type="chain" id="PRO_5038685574" evidence="4">
    <location>
        <begin position="20"/>
        <end position="392"/>
    </location>
</feature>
<feature type="compositionally biased region" description="Polar residues" evidence="3">
    <location>
        <begin position="27"/>
        <end position="36"/>
    </location>
</feature>
<dbReference type="InterPro" id="IPR025997">
    <property type="entry name" value="SBP_2_dom"/>
</dbReference>
<sequence length="392" mass="42379">MKKRVVIFLSMLMAVGLLAGCGGGSTAGDTQAQGEQKTAETEVKDTTEQEKETAPLNAVSKGDMIGVSLTSRSAERWLRDGNTLNEDLTAAGYQVDLQYADSKPEMQVQQIENMILKGCKVLIVAPVDNSALSSVLATAKENGILVINYDLGIVGSSDIDYFVGFDNSKVGTMQANAIIEKLGLDKGEEGPFYIELVAGSLAEANCYMYFEGAMEAFKPYMDAGKLVVKSGQTSIEQCTVVDWKLELLTARLDNLLTTYYSDGTLLDAVLSPSDYLSGPIATRLESFGYGSADMPMPVITGNDATESVCKMIATDEVYMSVFKDTRLLSGACLDIINALAEGREPEVTDVYTPDVYEIPTIFVPMESITKENLKEVVVDSGIFTEEQIFGTK</sequence>
<evidence type="ECO:0000256" key="4">
    <source>
        <dbReference type="SAM" id="SignalP"/>
    </source>
</evidence>
<dbReference type="AlphaFoldDB" id="A0A1I0EE15"/>
<gene>
    <name evidence="6" type="ORF">SAMN05216313_10683</name>
</gene>
<dbReference type="PANTHER" id="PTHR30036:SF1">
    <property type="entry name" value="D-XYLOSE-BINDING PERIPLASMIC PROTEIN"/>
    <property type="match status" value="1"/>
</dbReference>
<organism evidence="6 7">
    <name type="scientific">Enterocloster lavalensis</name>
    <dbReference type="NCBI Taxonomy" id="460384"/>
    <lineage>
        <taxon>Bacteria</taxon>
        <taxon>Bacillati</taxon>
        <taxon>Bacillota</taxon>
        <taxon>Clostridia</taxon>
        <taxon>Lachnospirales</taxon>
        <taxon>Lachnospiraceae</taxon>
        <taxon>Enterocloster</taxon>
    </lineage>
</organism>
<keyword evidence="7" id="KW-1185">Reference proteome</keyword>
<evidence type="ECO:0000256" key="2">
    <source>
        <dbReference type="ARBA" id="ARBA00022729"/>
    </source>
</evidence>
<dbReference type="STRING" id="460384.SAMN05216313_10683"/>
<proteinExistence type="predicted"/>
<feature type="compositionally biased region" description="Basic and acidic residues" evidence="3">
    <location>
        <begin position="37"/>
        <end position="53"/>
    </location>
</feature>
<accession>A0A1I0EE15</accession>
<dbReference type="Proteomes" id="UP000198508">
    <property type="component" value="Unassembled WGS sequence"/>
</dbReference>
<comment type="subcellular location">
    <subcellularLocation>
        <location evidence="1">Cell envelope</location>
    </subcellularLocation>
</comment>
<feature type="domain" description="Periplasmic binding protein" evidence="5">
    <location>
        <begin position="65"/>
        <end position="344"/>
    </location>
</feature>
<keyword evidence="2 4" id="KW-0732">Signal</keyword>
<feature type="region of interest" description="Disordered" evidence="3">
    <location>
        <begin position="25"/>
        <end position="53"/>
    </location>
</feature>